<dbReference type="PRINTS" id="PR01840">
    <property type="entry name" value="TATCFAMILY"/>
</dbReference>
<reference evidence="9 10" key="1">
    <citation type="submission" date="2018-11" db="EMBL/GenBank/DDBJ databases">
        <authorList>
            <person name="Da X."/>
        </authorList>
    </citation>
    <scope>NUCLEOTIDE SEQUENCE [LARGE SCALE GENOMIC DNA]</scope>
    <source>
        <strain evidence="9 10">S14-144</strain>
    </source>
</reference>
<keyword evidence="7" id="KW-1003">Cell membrane</keyword>
<dbReference type="InterPro" id="IPR019820">
    <property type="entry name" value="Sec-indep_translocase_CS"/>
</dbReference>
<evidence type="ECO:0000256" key="3">
    <source>
        <dbReference type="ARBA" id="ARBA00022927"/>
    </source>
</evidence>
<evidence type="ECO:0000256" key="4">
    <source>
        <dbReference type="ARBA" id="ARBA00022989"/>
    </source>
</evidence>
<dbReference type="EMBL" id="CP034170">
    <property type="protein sequence ID" value="AZI59467.1"/>
    <property type="molecule type" value="Genomic_DNA"/>
</dbReference>
<gene>
    <name evidence="7 9" type="primary">tatC</name>
    <name evidence="9" type="ORF">EH165_06955</name>
</gene>
<dbReference type="HAMAP" id="MF_00902">
    <property type="entry name" value="TatC"/>
    <property type="match status" value="1"/>
</dbReference>
<keyword evidence="7" id="KW-0813">Transport</keyword>
<evidence type="ECO:0000256" key="5">
    <source>
        <dbReference type="ARBA" id="ARBA00023010"/>
    </source>
</evidence>
<evidence type="ECO:0000256" key="6">
    <source>
        <dbReference type="ARBA" id="ARBA00023136"/>
    </source>
</evidence>
<feature type="region of interest" description="Disordered" evidence="8">
    <location>
        <begin position="248"/>
        <end position="275"/>
    </location>
</feature>
<dbReference type="GO" id="GO:0009977">
    <property type="term" value="F:proton motive force dependent protein transmembrane transporter activity"/>
    <property type="evidence" value="ECO:0007669"/>
    <property type="project" value="TreeGrafter"/>
</dbReference>
<reference evidence="9 10" key="2">
    <citation type="submission" date="2018-12" db="EMBL/GenBank/DDBJ databases">
        <title>Nakamurella antarcticus sp. nov., isolated from Antarctica South Shetland Islands soil.</title>
        <authorList>
            <person name="Peng F."/>
        </authorList>
    </citation>
    <scope>NUCLEOTIDE SEQUENCE [LARGE SCALE GENOMIC DNA]</scope>
    <source>
        <strain evidence="9 10">S14-144</strain>
    </source>
</reference>
<keyword evidence="3 7" id="KW-0653">Protein transport</keyword>
<feature type="transmembrane region" description="Helical" evidence="7">
    <location>
        <begin position="163"/>
        <end position="189"/>
    </location>
</feature>
<evidence type="ECO:0000256" key="1">
    <source>
        <dbReference type="ARBA" id="ARBA00004141"/>
    </source>
</evidence>
<dbReference type="NCBIfam" id="TIGR00945">
    <property type="entry name" value="tatC"/>
    <property type="match status" value="1"/>
</dbReference>
<name>A0A3G8ZRS0_9ACTN</name>
<dbReference type="PANTHER" id="PTHR30371:SF0">
    <property type="entry name" value="SEC-INDEPENDENT PROTEIN TRANSLOCASE PROTEIN TATC, CHLOROPLASTIC-RELATED"/>
    <property type="match status" value="1"/>
</dbReference>
<keyword evidence="10" id="KW-1185">Reference proteome</keyword>
<dbReference type="Proteomes" id="UP000268084">
    <property type="component" value="Chromosome"/>
</dbReference>
<dbReference type="GO" id="GO:0033281">
    <property type="term" value="C:TAT protein transport complex"/>
    <property type="evidence" value="ECO:0007669"/>
    <property type="project" value="UniProtKB-UniRule"/>
</dbReference>
<comment type="subunit">
    <text evidence="7">The Tat system comprises two distinct complexes: a TatABC complex, containing multiple copies of TatA, TatB and TatC subunits, and a separate TatA complex, containing only TatA subunits. Substrates initially bind to the TatABC complex, which probably triggers association of the separate TatA complex to form the active translocon.</text>
</comment>
<evidence type="ECO:0000256" key="7">
    <source>
        <dbReference type="HAMAP-Rule" id="MF_00902"/>
    </source>
</evidence>
<dbReference type="InterPro" id="IPR002033">
    <property type="entry name" value="TatC"/>
</dbReference>
<protein>
    <recommendedName>
        <fullName evidence="7">Sec-independent protein translocase protein TatC</fullName>
    </recommendedName>
</protein>
<feature type="transmembrane region" description="Helical" evidence="7">
    <location>
        <begin position="84"/>
        <end position="105"/>
    </location>
</feature>
<dbReference type="OrthoDB" id="9777044at2"/>
<keyword evidence="5 7" id="KW-0811">Translocation</keyword>
<comment type="subcellular location">
    <subcellularLocation>
        <location evidence="7">Cell membrane</location>
        <topology evidence="7">Multi-pass membrane protein</topology>
    </subcellularLocation>
    <subcellularLocation>
        <location evidence="1">Membrane</location>
        <topology evidence="1">Multi-pass membrane protein</topology>
    </subcellularLocation>
</comment>
<evidence type="ECO:0000256" key="8">
    <source>
        <dbReference type="SAM" id="MobiDB-lite"/>
    </source>
</evidence>
<feature type="compositionally biased region" description="Acidic residues" evidence="8">
    <location>
        <begin position="262"/>
        <end position="275"/>
    </location>
</feature>
<dbReference type="GO" id="GO:0065002">
    <property type="term" value="P:intracellular protein transmembrane transport"/>
    <property type="evidence" value="ECO:0007669"/>
    <property type="project" value="TreeGrafter"/>
</dbReference>
<feature type="transmembrane region" description="Helical" evidence="7">
    <location>
        <begin position="14"/>
        <end position="32"/>
    </location>
</feature>
<sequence>MSLMEHLYELRRRMFWAALAIFLGVVVGFIWFNNGVPAWGISSLGRLLIEPYCAADVPKAYGSTGGCDLLALGPFSGLQLQLKAALMAGLVFSSPGWLYQIWAFVTPALYSKERKYALTFVSAAVVLFSVGAVMAYLVIPQALKVLLGFGGDAVISALEADQYYSFLMTLLIVFGLSFELPLFLIALNLVGVISGAQLAKWRRYAIFGLFVLAALVVPGNDPITMLALALSLTLLYEVSLQFAKFSDKRKRRKVGSGGFEGLGDDEASPDPVAEE</sequence>
<evidence type="ECO:0000313" key="9">
    <source>
        <dbReference type="EMBL" id="AZI59467.1"/>
    </source>
</evidence>
<dbReference type="PROSITE" id="PS01218">
    <property type="entry name" value="TATC"/>
    <property type="match status" value="1"/>
</dbReference>
<comment type="function">
    <text evidence="7">Part of the twin-arginine translocation (Tat) system that transports large folded proteins containing a characteristic twin-arginine motif in their signal peptide across membranes. Together with TatB, TatC is part of a receptor directly interacting with Tat signal peptides.</text>
</comment>
<accession>A0A3G8ZRS0</accession>
<feature type="transmembrane region" description="Helical" evidence="7">
    <location>
        <begin position="201"/>
        <end position="217"/>
    </location>
</feature>
<dbReference type="PANTHER" id="PTHR30371">
    <property type="entry name" value="SEC-INDEPENDENT PROTEIN TRANSLOCASE PROTEIN TATC"/>
    <property type="match status" value="1"/>
</dbReference>
<evidence type="ECO:0000256" key="2">
    <source>
        <dbReference type="ARBA" id="ARBA00022692"/>
    </source>
</evidence>
<feature type="transmembrane region" description="Helical" evidence="7">
    <location>
        <begin position="117"/>
        <end position="143"/>
    </location>
</feature>
<dbReference type="Pfam" id="PF00902">
    <property type="entry name" value="TatC"/>
    <property type="match status" value="1"/>
</dbReference>
<proteinExistence type="inferred from homology"/>
<keyword evidence="2 7" id="KW-0812">Transmembrane</keyword>
<dbReference type="KEGG" id="nak:EH165_06955"/>
<dbReference type="AlphaFoldDB" id="A0A3G8ZRS0"/>
<keyword evidence="4 7" id="KW-1133">Transmembrane helix</keyword>
<evidence type="ECO:0000313" key="10">
    <source>
        <dbReference type="Proteomes" id="UP000268084"/>
    </source>
</evidence>
<keyword evidence="6 7" id="KW-0472">Membrane</keyword>
<organism evidence="9 10">
    <name type="scientific">Nakamurella antarctica</name>
    <dbReference type="NCBI Taxonomy" id="1902245"/>
    <lineage>
        <taxon>Bacteria</taxon>
        <taxon>Bacillati</taxon>
        <taxon>Actinomycetota</taxon>
        <taxon>Actinomycetes</taxon>
        <taxon>Nakamurellales</taxon>
        <taxon>Nakamurellaceae</taxon>
        <taxon>Nakamurella</taxon>
    </lineage>
</organism>
<feature type="transmembrane region" description="Helical" evidence="7">
    <location>
        <begin position="223"/>
        <end position="243"/>
    </location>
</feature>
<dbReference type="GO" id="GO:0043953">
    <property type="term" value="P:protein transport by the Tat complex"/>
    <property type="evidence" value="ECO:0007669"/>
    <property type="project" value="UniProtKB-UniRule"/>
</dbReference>
<comment type="similarity">
    <text evidence="7">Belongs to the TatC family.</text>
</comment>